<name>A0A7G9WLF5_9FIRM</name>
<keyword evidence="2" id="KW-1185">Reference proteome</keyword>
<dbReference type="EMBL" id="CP060696">
    <property type="protein sequence ID" value="QNO19517.1"/>
    <property type="molecule type" value="Genomic_DNA"/>
</dbReference>
<dbReference type="KEGG" id="caml:H6X83_11880"/>
<dbReference type="AlphaFoldDB" id="A0A7G9WLF5"/>
<gene>
    <name evidence="1" type="ORF">H6X83_11880</name>
</gene>
<evidence type="ECO:0000313" key="2">
    <source>
        <dbReference type="Proteomes" id="UP000516046"/>
    </source>
</evidence>
<dbReference type="Proteomes" id="UP000516046">
    <property type="component" value="Chromosome"/>
</dbReference>
<sequence>MAQSGEEPETLEQFVREHPNDMIQIMSPGGYVTIAPGKPLSELFAHAGERGTEIPVTWEELREQTVESCHYHPADRSWNLLTVDSSLNQPTQAPEMRM</sequence>
<protein>
    <submittedName>
        <fullName evidence="1">Uncharacterized protein</fullName>
    </submittedName>
</protein>
<proteinExistence type="predicted"/>
<organism evidence="1 2">
    <name type="scientific">Caproicibacterium amylolyticum</name>
    <dbReference type="NCBI Taxonomy" id="2766537"/>
    <lineage>
        <taxon>Bacteria</taxon>
        <taxon>Bacillati</taxon>
        <taxon>Bacillota</taxon>
        <taxon>Clostridia</taxon>
        <taxon>Eubacteriales</taxon>
        <taxon>Oscillospiraceae</taxon>
        <taxon>Caproicibacterium</taxon>
    </lineage>
</organism>
<evidence type="ECO:0000313" key="1">
    <source>
        <dbReference type="EMBL" id="QNO19517.1"/>
    </source>
</evidence>
<reference evidence="1 2" key="1">
    <citation type="submission" date="2020-08" db="EMBL/GenBank/DDBJ databases">
        <authorList>
            <person name="Ren C."/>
            <person name="Gu Y."/>
            <person name="Xu Y."/>
        </authorList>
    </citation>
    <scope>NUCLEOTIDE SEQUENCE [LARGE SCALE GENOMIC DNA]</scope>
    <source>
        <strain evidence="1 2">LBM18003</strain>
    </source>
</reference>
<accession>A0A7G9WLF5</accession>